<dbReference type="KEGG" id="mce:MCAN_20351"/>
<dbReference type="AlphaFoldDB" id="A0AB72XLC3"/>
<name>A0AB72XLC3_MYCCP</name>
<dbReference type="EMBL" id="HE572590">
    <property type="protein sequence ID" value="CCC44367.1"/>
    <property type="molecule type" value="Genomic_DNA"/>
</dbReference>
<proteinExistence type="predicted"/>
<reference evidence="2 3" key="2">
    <citation type="journal article" date="2013" name="Nat. Genet.">
        <title>Genomic analysis of smooth tubercle bacilli provides insights into ancestry and pathoadaptation of Mycobacterium tuberculosis.</title>
        <authorList>
            <person name="Supply P."/>
            <person name="Marceau M."/>
            <person name="Mangenot S."/>
            <person name="Roche D."/>
            <person name="Rouanet C."/>
            <person name="Khanna V."/>
            <person name="Majlessi L."/>
            <person name="Criscuolo A."/>
            <person name="Tap J."/>
            <person name="Pawlik A."/>
            <person name="Fiette L."/>
            <person name="Orgeur M."/>
            <person name="Fabre M."/>
            <person name="Parmentier C."/>
            <person name="Frigui W."/>
            <person name="Simeone R."/>
            <person name="Boritsch E.C."/>
            <person name="Debrie A.S."/>
            <person name="Willery E."/>
            <person name="Walker D."/>
            <person name="Quail M.A."/>
            <person name="Ma L."/>
            <person name="Bouchier C."/>
            <person name="Salvignol G."/>
            <person name="Sayes F."/>
            <person name="Cascioferro A."/>
            <person name="Seemann T."/>
            <person name="Barbe V."/>
            <person name="Locht C."/>
            <person name="Gutierrez M.C."/>
            <person name="Leclerc C."/>
            <person name="Bentley S.D."/>
            <person name="Stinear T.P."/>
            <person name="Brisse S."/>
            <person name="Medigue C."/>
            <person name="Parkhill J."/>
            <person name="Cruveiller S."/>
            <person name="Brosch R."/>
        </authorList>
    </citation>
    <scope>NUCLEOTIDE SEQUENCE [LARGE SCALE GENOMIC DNA]</scope>
    <source>
        <strain evidence="2 3">CIPT 140010059</strain>
    </source>
</reference>
<evidence type="ECO:0000313" key="3">
    <source>
        <dbReference type="Proteomes" id="UP000008896"/>
    </source>
</evidence>
<feature type="compositionally biased region" description="Low complexity" evidence="1">
    <location>
        <begin position="132"/>
        <end position="143"/>
    </location>
</feature>
<feature type="compositionally biased region" description="Polar residues" evidence="1">
    <location>
        <begin position="1"/>
        <end position="10"/>
    </location>
</feature>
<protein>
    <recommendedName>
        <fullName evidence="4">Transposase</fullName>
    </recommendedName>
</protein>
<evidence type="ECO:0000256" key="1">
    <source>
        <dbReference type="SAM" id="MobiDB-lite"/>
    </source>
</evidence>
<organism evidence="2 3">
    <name type="scientific">Mycobacterium canettii (strain CIPT 140010059)</name>
    <dbReference type="NCBI Taxonomy" id="1048245"/>
    <lineage>
        <taxon>Bacteria</taxon>
        <taxon>Bacillati</taxon>
        <taxon>Actinomycetota</taxon>
        <taxon>Actinomycetes</taxon>
        <taxon>Mycobacteriales</taxon>
        <taxon>Mycobacteriaceae</taxon>
        <taxon>Mycobacterium</taxon>
        <taxon>Mycobacterium tuberculosis complex</taxon>
    </lineage>
</organism>
<gene>
    <name evidence="2" type="ordered locus">MCAN_20351</name>
</gene>
<dbReference type="Proteomes" id="UP000008896">
    <property type="component" value="Chromosome"/>
</dbReference>
<accession>A0AB72XLC3</accession>
<evidence type="ECO:0008006" key="4">
    <source>
        <dbReference type="Google" id="ProtNLM"/>
    </source>
</evidence>
<evidence type="ECO:0000313" key="2">
    <source>
        <dbReference type="EMBL" id="CCC44367.1"/>
    </source>
</evidence>
<feature type="region of interest" description="Disordered" evidence="1">
    <location>
        <begin position="1"/>
        <end position="24"/>
    </location>
</feature>
<feature type="region of interest" description="Disordered" evidence="1">
    <location>
        <begin position="64"/>
        <end position="179"/>
    </location>
</feature>
<feature type="compositionally biased region" description="Basic residues" evidence="1">
    <location>
        <begin position="112"/>
        <end position="124"/>
    </location>
</feature>
<sequence>MESTAQTTTLPDEPPNGVTGGIDWARDDHAVSIVDARGREVRRATIEHNAAGLRELLELLMPGRCPRGRHRTPGRPGRGYPARGRDHGGGDQPQPAEESAQSLRLGWQQGRPVRRVRARRHVAHRPVPAAPPAARHPGHGHPAPDLPPPQRPRRPPGCVGQSAARAPARRLSGCGRVVR</sequence>
<reference evidence="2 3" key="1">
    <citation type="journal article" date="2012" name="PLoS Negl. Trop. Dis.">
        <title>The Genome of Mycobacterium Africanum West African 2 Reveals a Lineage-Specific Locus and Genome Erosion Common to the M. tuberculosis Complex.</title>
        <authorList>
            <person name="Bentley S.D."/>
            <person name="Comas I."/>
            <person name="Bryant J.M."/>
            <person name="Walker D."/>
            <person name="Smith N.H."/>
            <person name="Harris S.R."/>
            <person name="Thurston S."/>
            <person name="Gagneux S."/>
            <person name="Wood J."/>
            <person name="Antonio M."/>
            <person name="Quail M.A."/>
            <person name="Gehre F."/>
            <person name="Adegbola R.A."/>
            <person name="Parkhill J."/>
            <person name="de Jong B.C."/>
        </authorList>
    </citation>
    <scope>NUCLEOTIDE SEQUENCE [LARGE SCALE GENOMIC DNA]</scope>
    <source>
        <strain evidence="2 3">CIPT 140010059</strain>
    </source>
</reference>